<name>A0AA35TUF4_GEOBA</name>
<evidence type="ECO:0000256" key="8">
    <source>
        <dbReference type="ARBA" id="ARBA00035213"/>
    </source>
</evidence>
<dbReference type="InterPro" id="IPR013005">
    <property type="entry name" value="Ribosomal_uL4-like"/>
</dbReference>
<dbReference type="FunFam" id="2.40.30.10:FF:000004">
    <property type="entry name" value="50S ribosomal protein L3"/>
    <property type="match status" value="1"/>
</dbReference>
<feature type="region of interest" description="Disordered" evidence="11">
    <location>
        <begin position="84"/>
        <end position="110"/>
    </location>
</feature>
<evidence type="ECO:0000256" key="7">
    <source>
        <dbReference type="ARBA" id="ARBA00035209"/>
    </source>
</evidence>
<dbReference type="Pfam" id="PF00573">
    <property type="entry name" value="Ribosomal_L4"/>
    <property type="match status" value="1"/>
</dbReference>
<dbReference type="GO" id="GO:0019843">
    <property type="term" value="F:rRNA binding"/>
    <property type="evidence" value="ECO:0007669"/>
    <property type="project" value="UniProtKB-KW"/>
</dbReference>
<protein>
    <recommendedName>
        <fullName evidence="8">Large ribosomal subunit protein uL3c</fullName>
    </recommendedName>
    <alternativeName>
        <fullName evidence="9">39S ribosomal protein L3, mitochondrial</fullName>
    </alternativeName>
    <alternativeName>
        <fullName evidence="7">Large ribosomal subunit protein uL3m</fullName>
    </alternativeName>
</protein>
<dbReference type="Pfam" id="PF00297">
    <property type="entry name" value="Ribosomal_L3"/>
    <property type="match status" value="1"/>
</dbReference>
<keyword evidence="5 10" id="KW-0689">Ribosomal protein</keyword>
<dbReference type="PANTHER" id="PTHR11229:SF16">
    <property type="entry name" value="LARGE RIBOSOMAL SUBUNIT PROTEIN UL3C"/>
    <property type="match status" value="1"/>
</dbReference>
<evidence type="ECO:0000256" key="2">
    <source>
        <dbReference type="ARBA" id="ARBA00010528"/>
    </source>
</evidence>
<evidence type="ECO:0000256" key="10">
    <source>
        <dbReference type="RuleBase" id="RU003905"/>
    </source>
</evidence>
<dbReference type="NCBIfam" id="TIGR03953">
    <property type="entry name" value="rplD_bact"/>
    <property type="match status" value="1"/>
</dbReference>
<keyword evidence="6 10" id="KW-0687">Ribonucleoprotein</keyword>
<dbReference type="Gene3D" id="3.40.1370.10">
    <property type="match status" value="1"/>
</dbReference>
<evidence type="ECO:0000313" key="12">
    <source>
        <dbReference type="EMBL" id="CAI8054665.1"/>
    </source>
</evidence>
<evidence type="ECO:0000256" key="3">
    <source>
        <dbReference type="ARBA" id="ARBA00022730"/>
    </source>
</evidence>
<dbReference type="InterPro" id="IPR002136">
    <property type="entry name" value="Ribosomal_uL4"/>
</dbReference>
<sequence>MTRVFSEGGVVEPVSVIEAGPCIVTQVKTSQANGYEAVQEFRVDDLGDAQIGQRIDVSMFEAGDIVNISGVSKGKGFAGGMKRHNFKGGPKTHGQSDRARAPGSVGAGTTPGRVWKGTKMAGHMGNKKVTALNLKVVKVDLERNLLLVRGAVPGARNGMLSVGTIEVNDGLFDVPMNQALVHQVAVAHRANARQGTSATKTRGMVSGGGAKPWRQKHTGRARQGSRRAPQWRGGGIVFGPQPRDYSQRIPKKMNRGAIRCLLSQKVREEKLTVLEGLEFEQPKTKEMVAVLANLGIATPVLVVTPVPQTDIILSARNLPRVKTLPVFQLNPWTC</sequence>
<evidence type="ECO:0000256" key="9">
    <source>
        <dbReference type="ARBA" id="ARBA00035396"/>
    </source>
</evidence>
<comment type="similarity">
    <text evidence="1 10">Belongs to the universal ribosomal protein uL3 family.</text>
</comment>
<dbReference type="InterPro" id="IPR009000">
    <property type="entry name" value="Transl_B-barrel_sf"/>
</dbReference>
<evidence type="ECO:0000256" key="1">
    <source>
        <dbReference type="ARBA" id="ARBA00006540"/>
    </source>
</evidence>
<dbReference type="NCBIfam" id="TIGR03625">
    <property type="entry name" value="L3_bact"/>
    <property type="match status" value="1"/>
</dbReference>
<dbReference type="EMBL" id="CASHTH010004203">
    <property type="protein sequence ID" value="CAI8054665.1"/>
    <property type="molecule type" value="Genomic_DNA"/>
</dbReference>
<dbReference type="PROSITE" id="PS00474">
    <property type="entry name" value="RIBOSOMAL_L3"/>
    <property type="match status" value="1"/>
</dbReference>
<dbReference type="GO" id="GO:0006412">
    <property type="term" value="P:translation"/>
    <property type="evidence" value="ECO:0007669"/>
    <property type="project" value="InterPro"/>
</dbReference>
<dbReference type="Gene3D" id="2.40.30.10">
    <property type="entry name" value="Translation factors"/>
    <property type="match status" value="1"/>
</dbReference>
<reference evidence="12" key="1">
    <citation type="submission" date="2023-03" db="EMBL/GenBank/DDBJ databases">
        <authorList>
            <person name="Steffen K."/>
            <person name="Cardenas P."/>
        </authorList>
    </citation>
    <scope>NUCLEOTIDE SEQUENCE</scope>
</reference>
<dbReference type="GO" id="GO:0003735">
    <property type="term" value="F:structural constituent of ribosome"/>
    <property type="evidence" value="ECO:0007669"/>
    <property type="project" value="InterPro"/>
</dbReference>
<comment type="similarity">
    <text evidence="2">Belongs to the universal ribosomal protein uL4 family.</text>
</comment>
<evidence type="ECO:0000256" key="11">
    <source>
        <dbReference type="SAM" id="MobiDB-lite"/>
    </source>
</evidence>
<gene>
    <name evidence="12" type="ORF">GBAR_LOCUS29818</name>
</gene>
<dbReference type="HAMAP" id="MF_01328_B">
    <property type="entry name" value="Ribosomal_uL4_B"/>
    <property type="match status" value="1"/>
</dbReference>
<organism evidence="12 13">
    <name type="scientific">Geodia barretti</name>
    <name type="common">Barrett's horny sponge</name>
    <dbReference type="NCBI Taxonomy" id="519541"/>
    <lineage>
        <taxon>Eukaryota</taxon>
        <taxon>Metazoa</taxon>
        <taxon>Porifera</taxon>
        <taxon>Demospongiae</taxon>
        <taxon>Heteroscleromorpha</taxon>
        <taxon>Tetractinellida</taxon>
        <taxon>Astrophorina</taxon>
        <taxon>Geodiidae</taxon>
        <taxon>Geodia</taxon>
    </lineage>
</organism>
<evidence type="ECO:0000313" key="13">
    <source>
        <dbReference type="Proteomes" id="UP001174909"/>
    </source>
</evidence>
<dbReference type="Proteomes" id="UP001174909">
    <property type="component" value="Unassembled WGS sequence"/>
</dbReference>
<feature type="compositionally biased region" description="Basic residues" evidence="11">
    <location>
        <begin position="213"/>
        <end position="225"/>
    </location>
</feature>
<evidence type="ECO:0000256" key="6">
    <source>
        <dbReference type="ARBA" id="ARBA00023274"/>
    </source>
</evidence>
<evidence type="ECO:0000256" key="5">
    <source>
        <dbReference type="ARBA" id="ARBA00022980"/>
    </source>
</evidence>
<dbReference type="AlphaFoldDB" id="A0AA35TUF4"/>
<keyword evidence="13" id="KW-1185">Reference proteome</keyword>
<dbReference type="PANTHER" id="PTHR11229">
    <property type="entry name" value="50S RIBOSOMAL PROTEIN L3"/>
    <property type="match status" value="1"/>
</dbReference>
<feature type="region of interest" description="Disordered" evidence="11">
    <location>
        <begin position="191"/>
        <end position="237"/>
    </location>
</feature>
<accession>A0AA35TUF4</accession>
<proteinExistence type="inferred from homology"/>
<dbReference type="InterPro" id="IPR000597">
    <property type="entry name" value="Ribosomal_uL3"/>
</dbReference>
<dbReference type="GO" id="GO:0022625">
    <property type="term" value="C:cytosolic large ribosomal subunit"/>
    <property type="evidence" value="ECO:0007669"/>
    <property type="project" value="TreeGrafter"/>
</dbReference>
<dbReference type="InterPro" id="IPR019926">
    <property type="entry name" value="Ribosomal_uL3_CS"/>
</dbReference>
<comment type="caution">
    <text evidence="12">The sequence shown here is derived from an EMBL/GenBank/DDBJ whole genome shotgun (WGS) entry which is preliminary data.</text>
</comment>
<dbReference type="SUPFAM" id="SSF52166">
    <property type="entry name" value="Ribosomal protein L4"/>
    <property type="match status" value="1"/>
</dbReference>
<dbReference type="SUPFAM" id="SSF50447">
    <property type="entry name" value="Translation proteins"/>
    <property type="match status" value="1"/>
</dbReference>
<keyword evidence="4" id="KW-0694">RNA-binding</keyword>
<keyword evidence="3" id="KW-0699">rRNA-binding</keyword>
<evidence type="ECO:0000256" key="4">
    <source>
        <dbReference type="ARBA" id="ARBA00022884"/>
    </source>
</evidence>
<dbReference type="InterPro" id="IPR019927">
    <property type="entry name" value="Ribosomal_uL3_bac/org-type"/>
</dbReference>
<dbReference type="InterPro" id="IPR023574">
    <property type="entry name" value="Ribosomal_uL4_dom_sf"/>
</dbReference>